<sequence length="141" mass="15857">MATQISYEDVQIATTQLIQCATNVLSAVNGPLQERTLVLDLDFSRATAFPTDYDTDLESEWSNPNLFADGNDFSWKTIEKGRNTYYQKQLATTISNQMNEIISLLTSTLNIHINIGQNLTIKTPSAFMWLESISIESVSNR</sequence>
<evidence type="ECO:0000313" key="1">
    <source>
        <dbReference type="EMBL" id="CAF4409525.1"/>
    </source>
</evidence>
<name>A0A820PQ61_9BILA</name>
<dbReference type="AlphaFoldDB" id="A0A820PQ61"/>
<feature type="non-terminal residue" evidence="1">
    <location>
        <position position="141"/>
    </location>
</feature>
<reference evidence="1" key="1">
    <citation type="submission" date="2021-02" db="EMBL/GenBank/DDBJ databases">
        <authorList>
            <person name="Nowell W R."/>
        </authorList>
    </citation>
    <scope>NUCLEOTIDE SEQUENCE</scope>
</reference>
<organism evidence="1 2">
    <name type="scientific">Adineta steineri</name>
    <dbReference type="NCBI Taxonomy" id="433720"/>
    <lineage>
        <taxon>Eukaryota</taxon>
        <taxon>Metazoa</taxon>
        <taxon>Spiralia</taxon>
        <taxon>Gnathifera</taxon>
        <taxon>Rotifera</taxon>
        <taxon>Eurotatoria</taxon>
        <taxon>Bdelloidea</taxon>
        <taxon>Adinetida</taxon>
        <taxon>Adinetidae</taxon>
        <taxon>Adineta</taxon>
    </lineage>
</organism>
<dbReference type="EMBL" id="CAJOBB010025580">
    <property type="protein sequence ID" value="CAF4409525.1"/>
    <property type="molecule type" value="Genomic_DNA"/>
</dbReference>
<evidence type="ECO:0000313" key="2">
    <source>
        <dbReference type="Proteomes" id="UP000663868"/>
    </source>
</evidence>
<dbReference type="Proteomes" id="UP000663868">
    <property type="component" value="Unassembled WGS sequence"/>
</dbReference>
<accession>A0A820PQ61</accession>
<gene>
    <name evidence="1" type="ORF">KXQ929_LOCUS51501</name>
</gene>
<proteinExistence type="predicted"/>
<comment type="caution">
    <text evidence="1">The sequence shown here is derived from an EMBL/GenBank/DDBJ whole genome shotgun (WGS) entry which is preliminary data.</text>
</comment>
<protein>
    <submittedName>
        <fullName evidence="1">Uncharacterized protein</fullName>
    </submittedName>
</protein>